<dbReference type="PANTHER" id="PTHR32089:SF118">
    <property type="entry name" value="HEME-BASED AEROTACTIC TRANSDUCER HEMAT"/>
    <property type="match status" value="1"/>
</dbReference>
<evidence type="ECO:0000256" key="1">
    <source>
        <dbReference type="ARBA" id="ARBA00023224"/>
    </source>
</evidence>
<keyword evidence="1 2" id="KW-0807">Transducer</keyword>
<dbReference type="STRING" id="272558.gene:10726358"/>
<dbReference type="PANTHER" id="PTHR32089">
    <property type="entry name" value="METHYL-ACCEPTING CHEMOTAXIS PROTEIN MCPB"/>
    <property type="match status" value="1"/>
</dbReference>
<evidence type="ECO:0000313" key="5">
    <source>
        <dbReference type="EMBL" id="BAB04224.1"/>
    </source>
</evidence>
<dbReference type="CDD" id="cd01068">
    <property type="entry name" value="globin_sensor"/>
    <property type="match status" value="1"/>
</dbReference>
<name>Q9KFH4_HALH5</name>
<dbReference type="SUPFAM" id="SSF46458">
    <property type="entry name" value="Globin-like"/>
    <property type="match status" value="1"/>
</dbReference>
<dbReference type="Gene3D" id="1.10.287.950">
    <property type="entry name" value="Methyl-accepting chemotaxis protein"/>
    <property type="match status" value="1"/>
</dbReference>
<keyword evidence="6" id="KW-1185">Reference proteome</keyword>
<evidence type="ECO:0000256" key="2">
    <source>
        <dbReference type="PROSITE-ProRule" id="PRU00284"/>
    </source>
</evidence>
<dbReference type="Pfam" id="PF00015">
    <property type="entry name" value="MCPsignal"/>
    <property type="match status" value="1"/>
</dbReference>
<dbReference type="Gene3D" id="1.10.490.10">
    <property type="entry name" value="Globins"/>
    <property type="match status" value="1"/>
</dbReference>
<evidence type="ECO:0000259" key="4">
    <source>
        <dbReference type="PROSITE" id="PS50111"/>
    </source>
</evidence>
<dbReference type="Proteomes" id="UP000001258">
    <property type="component" value="Chromosome"/>
</dbReference>
<dbReference type="GO" id="GO:0016020">
    <property type="term" value="C:membrane"/>
    <property type="evidence" value="ECO:0007669"/>
    <property type="project" value="InterPro"/>
</dbReference>
<dbReference type="GO" id="GO:0007165">
    <property type="term" value="P:signal transduction"/>
    <property type="evidence" value="ECO:0007669"/>
    <property type="project" value="UniProtKB-KW"/>
</dbReference>
<dbReference type="HOGENOM" id="CLU_000445_21_4_9"/>
<protein>
    <submittedName>
        <fullName evidence="5">Methyl-accepting chemotaxis protein</fullName>
    </submittedName>
</protein>
<feature type="coiled-coil region" evidence="3">
    <location>
        <begin position="172"/>
        <end position="199"/>
    </location>
</feature>
<gene>
    <name evidence="5" type="ordered locus">BH0505</name>
</gene>
<dbReference type="InterPro" id="IPR044398">
    <property type="entry name" value="Globin-sensor_dom"/>
</dbReference>
<reference evidence="5 6" key="1">
    <citation type="journal article" date="2000" name="Nucleic Acids Res.">
        <title>Complete genome sequence of the alkaliphilic bacterium Bacillus halodurans and genomic sequence comparison with Bacillus subtilis.</title>
        <authorList>
            <person name="Takami H."/>
            <person name="Nakasone K."/>
            <person name="Takaki Y."/>
            <person name="Maeno G."/>
            <person name="Sasaki R."/>
            <person name="Masui N."/>
            <person name="Fuji F."/>
            <person name="Hirama C."/>
            <person name="Nakamura Y."/>
            <person name="Ogasawara N."/>
            <person name="Kuhara S."/>
            <person name="Horikoshi K."/>
        </authorList>
    </citation>
    <scope>NUCLEOTIDE SEQUENCE [LARGE SCALE GENOMIC DNA]</scope>
    <source>
        <strain evidence="6">ATCC BAA-125 / DSM 18197 / FERM 7344 / JCM 9153 / C-125</strain>
    </source>
</reference>
<dbReference type="Pfam" id="PF11563">
    <property type="entry name" value="Protoglobin"/>
    <property type="match status" value="1"/>
</dbReference>
<proteinExistence type="predicted"/>
<dbReference type="GO" id="GO:0019825">
    <property type="term" value="F:oxygen binding"/>
    <property type="evidence" value="ECO:0007669"/>
    <property type="project" value="InterPro"/>
</dbReference>
<dbReference type="SUPFAM" id="SSF58104">
    <property type="entry name" value="Methyl-accepting chemotaxis protein (MCP) signaling domain"/>
    <property type="match status" value="1"/>
</dbReference>
<dbReference type="InterPro" id="IPR039379">
    <property type="entry name" value="Protoglobin_sensor_dom"/>
</dbReference>
<dbReference type="PIR" id="A83713">
    <property type="entry name" value="A83713"/>
</dbReference>
<evidence type="ECO:0000313" key="6">
    <source>
        <dbReference type="Proteomes" id="UP000001258"/>
    </source>
</evidence>
<dbReference type="GO" id="GO:0020037">
    <property type="term" value="F:heme binding"/>
    <property type="evidence" value="ECO:0007669"/>
    <property type="project" value="InterPro"/>
</dbReference>
<dbReference type="CDD" id="cd11386">
    <property type="entry name" value="MCP_signal"/>
    <property type="match status" value="1"/>
</dbReference>
<dbReference type="SMART" id="SM00283">
    <property type="entry name" value="MA"/>
    <property type="match status" value="1"/>
</dbReference>
<organism evidence="5 6">
    <name type="scientific">Halalkalibacterium halodurans (strain ATCC BAA-125 / DSM 18197 / FERM 7344 / JCM 9153 / C-125)</name>
    <name type="common">Bacillus halodurans</name>
    <dbReference type="NCBI Taxonomy" id="272558"/>
    <lineage>
        <taxon>Bacteria</taxon>
        <taxon>Bacillati</taxon>
        <taxon>Bacillota</taxon>
        <taxon>Bacilli</taxon>
        <taxon>Bacillales</taxon>
        <taxon>Bacillaceae</taxon>
        <taxon>Halalkalibacterium (ex Joshi et al. 2022)</taxon>
    </lineage>
</organism>
<accession>Q9KFH4</accession>
<dbReference type="KEGG" id="bha:BH0505"/>
<sequence length="439" mass="48918">MPLFTRQSKPSKRESYFSHQFEQAAVKFELPAESELSAQLRMIHLTLDDLKRMKALQPLVEENMEVLADAFYSNIIKQPNLNEIIETHSSVERLKETLKQHILEMFNGEIDQAFLQKRLQIAQAHVRIGLQTKWYVSAFQQLTDSLIQLLEQHLQSPSDIVLATRSLLKLLNLEQQLVLEAYENENKRIEAEHERQKRELIQHLTAAAQELAAISQQTSAANKQLVHRSETVVASANEGTDLAIKAETLSLNGKAQITTQSSNMDAILQSVKHIQTISTDLNDRSIEITEFVDVVKGIADQTNLLALNATIEASRAGEKGKGFAVVANEVRKLADQTKASTNTVSQLIEKTTEQIASVVESIGTIYQLVSEGSKGMDSTAGTFHSITEAMNEVKTKNEQMKTDLQQLLSVTKELDESSLQVSQSANQLNRLTTEVESGG</sequence>
<dbReference type="AlphaFoldDB" id="Q9KFH4"/>
<dbReference type="eggNOG" id="COG0840">
    <property type="taxonomic scope" value="Bacteria"/>
</dbReference>
<keyword evidence="3" id="KW-0175">Coiled coil</keyword>
<dbReference type="PROSITE" id="PS50111">
    <property type="entry name" value="CHEMOTAXIS_TRANSDUC_2"/>
    <property type="match status" value="1"/>
</dbReference>
<dbReference type="InterPro" id="IPR009050">
    <property type="entry name" value="Globin-like_sf"/>
</dbReference>
<dbReference type="InterPro" id="IPR012292">
    <property type="entry name" value="Globin/Proto"/>
</dbReference>
<evidence type="ECO:0000256" key="3">
    <source>
        <dbReference type="SAM" id="Coils"/>
    </source>
</evidence>
<dbReference type="EMBL" id="BA000004">
    <property type="protein sequence ID" value="BAB04224.1"/>
    <property type="molecule type" value="Genomic_DNA"/>
</dbReference>
<dbReference type="InterPro" id="IPR004089">
    <property type="entry name" value="MCPsignal_dom"/>
</dbReference>
<feature type="domain" description="Methyl-accepting transducer" evidence="4">
    <location>
        <begin position="201"/>
        <end position="422"/>
    </location>
</feature>